<proteinExistence type="predicted"/>
<dbReference type="Proteomes" id="UP000677457">
    <property type="component" value="Unassembled WGS sequence"/>
</dbReference>
<reference evidence="3 4" key="1">
    <citation type="submission" date="2019-06" db="EMBL/GenBank/DDBJ databases">
        <title>Sequencing the genomes of 1000 actinobacteria strains.</title>
        <authorList>
            <person name="Klenk H.-P."/>
        </authorList>
    </citation>
    <scope>NUCLEOTIDE SEQUENCE [LARGE SCALE GENOMIC DNA]</scope>
    <source>
        <strain evidence="3 4">DSM 44819</strain>
    </source>
</reference>
<dbReference type="RefSeq" id="WP_018801613.1">
    <property type="nucleotide sequence ID" value="NZ_BOQM01000010.1"/>
</dbReference>
<keyword evidence="3" id="KW-0540">Nuclease</keyword>
<feature type="compositionally biased region" description="Low complexity" evidence="1">
    <location>
        <begin position="127"/>
        <end position="148"/>
    </location>
</feature>
<keyword evidence="3" id="KW-0255">Endonuclease</keyword>
<dbReference type="EMBL" id="VFOL01000001">
    <property type="protein sequence ID" value="TQL38471.1"/>
    <property type="molecule type" value="Genomic_DNA"/>
</dbReference>
<dbReference type="EMBL" id="BOQM01000010">
    <property type="protein sequence ID" value="GIM84556.1"/>
    <property type="molecule type" value="Genomic_DNA"/>
</dbReference>
<keyword evidence="5" id="KW-1185">Reference proteome</keyword>
<dbReference type="Gene3D" id="1.10.150.20">
    <property type="entry name" value="5' to 3' exonuclease, C-terminal subdomain"/>
    <property type="match status" value="1"/>
</dbReference>
<evidence type="ECO:0000256" key="1">
    <source>
        <dbReference type="SAM" id="MobiDB-lite"/>
    </source>
</evidence>
<feature type="region of interest" description="Disordered" evidence="1">
    <location>
        <begin position="225"/>
        <end position="249"/>
    </location>
</feature>
<keyword evidence="3" id="KW-0378">Hydrolase</keyword>
<dbReference type="AlphaFoldDB" id="A0A542XRM2"/>
<feature type="region of interest" description="Disordered" evidence="1">
    <location>
        <begin position="31"/>
        <end position="179"/>
    </location>
</feature>
<comment type="caution">
    <text evidence="3">The sequence shown here is derived from an EMBL/GenBank/DDBJ whole genome shotgun (WGS) entry which is preliminary data.</text>
</comment>
<reference evidence="2 5" key="2">
    <citation type="submission" date="2021-03" db="EMBL/GenBank/DDBJ databases">
        <title>Whole genome shotgun sequence of Salinispora arenicola NBRC 105043.</title>
        <authorList>
            <person name="Komaki H."/>
            <person name="Tamura T."/>
        </authorList>
    </citation>
    <scope>NUCLEOTIDE SEQUENCE [LARGE SCALE GENOMIC DNA]</scope>
    <source>
        <strain evidence="2 5">NBRC 105043</strain>
    </source>
</reference>
<feature type="compositionally biased region" description="Low complexity" evidence="1">
    <location>
        <begin position="155"/>
        <end position="170"/>
    </location>
</feature>
<evidence type="ECO:0000313" key="2">
    <source>
        <dbReference type="EMBL" id="GIM84556.1"/>
    </source>
</evidence>
<protein>
    <submittedName>
        <fullName evidence="3">Putative flap endonuclease-1-like 5' DNA nuclease</fullName>
    </submittedName>
</protein>
<name>A0A542XRM2_SALAC</name>
<sequence length="249" mass="24935">MAWSNWPLIVVALLVGAAAGWAVRGRRNAALAGTTGDGTPVVATESVVPEPTDTDRPTSTGPTPAGADDTGGRDNNAPATVEASAGEHTAGAGSPAGDHPDRAPTEDAAPVPEHVPAADTSQPEPAPTDTATPEPALADAATPETTALHPKPDVKPVAPAPAAAESVPAEPEAPDDFRRIQGIGPKMATALQAAGIRTFRQLAELDEPALRETIRAAGLRGAPSLATWPQQAKDLADAPGPASGDSADA</sequence>
<organism evidence="3 4">
    <name type="scientific">Salinispora arenicola</name>
    <dbReference type="NCBI Taxonomy" id="168697"/>
    <lineage>
        <taxon>Bacteria</taxon>
        <taxon>Bacillati</taxon>
        <taxon>Actinomycetota</taxon>
        <taxon>Actinomycetes</taxon>
        <taxon>Micromonosporales</taxon>
        <taxon>Micromonosporaceae</taxon>
        <taxon>Salinispora</taxon>
    </lineage>
</organism>
<dbReference type="GO" id="GO:0004519">
    <property type="term" value="F:endonuclease activity"/>
    <property type="evidence" value="ECO:0007669"/>
    <property type="project" value="UniProtKB-KW"/>
</dbReference>
<accession>A0A542XRM2</accession>
<dbReference type="GeneID" id="93772855"/>
<evidence type="ECO:0000313" key="3">
    <source>
        <dbReference type="EMBL" id="TQL38471.1"/>
    </source>
</evidence>
<evidence type="ECO:0000313" key="4">
    <source>
        <dbReference type="Proteomes" id="UP000315983"/>
    </source>
</evidence>
<evidence type="ECO:0000313" key="5">
    <source>
        <dbReference type="Proteomes" id="UP000677457"/>
    </source>
</evidence>
<dbReference type="Proteomes" id="UP000315983">
    <property type="component" value="Unassembled WGS sequence"/>
</dbReference>
<dbReference type="Pfam" id="PF14520">
    <property type="entry name" value="HHH_5"/>
    <property type="match status" value="1"/>
</dbReference>
<gene>
    <name evidence="3" type="ORF">FB564_3671</name>
    <name evidence="2" type="ORF">Sar04_17940</name>
</gene>